<keyword evidence="4" id="KW-1185">Reference proteome</keyword>
<feature type="domain" description="Sensor histidine kinase NatK-like C-terminal" evidence="2">
    <location>
        <begin position="327"/>
        <end position="428"/>
    </location>
</feature>
<dbReference type="Pfam" id="PF14501">
    <property type="entry name" value="HATPase_c_5"/>
    <property type="match status" value="1"/>
</dbReference>
<feature type="transmembrane region" description="Helical" evidence="1">
    <location>
        <begin position="61"/>
        <end position="78"/>
    </location>
</feature>
<dbReference type="GO" id="GO:0016301">
    <property type="term" value="F:kinase activity"/>
    <property type="evidence" value="ECO:0007669"/>
    <property type="project" value="UniProtKB-KW"/>
</dbReference>
<accession>A0A1M4VKX8</accession>
<keyword evidence="3" id="KW-0418">Kinase</keyword>
<evidence type="ECO:0000259" key="2">
    <source>
        <dbReference type="Pfam" id="PF14501"/>
    </source>
</evidence>
<dbReference type="RefSeq" id="WP_242946729.1">
    <property type="nucleotide sequence ID" value="NZ_FQVI01000004.1"/>
</dbReference>
<dbReference type="STRING" id="1122155.SAMN02745158_01280"/>
<evidence type="ECO:0000313" key="3">
    <source>
        <dbReference type="EMBL" id="SHE69659.1"/>
    </source>
</evidence>
<dbReference type="SUPFAM" id="SSF55874">
    <property type="entry name" value="ATPase domain of HSP90 chaperone/DNA topoisomerase II/histidine kinase"/>
    <property type="match status" value="1"/>
</dbReference>
<proteinExistence type="predicted"/>
<dbReference type="PANTHER" id="PTHR40448">
    <property type="entry name" value="TWO-COMPONENT SENSOR HISTIDINE KINASE"/>
    <property type="match status" value="1"/>
</dbReference>
<reference evidence="3 4" key="1">
    <citation type="submission" date="2016-11" db="EMBL/GenBank/DDBJ databases">
        <authorList>
            <person name="Jaros S."/>
            <person name="Januszkiewicz K."/>
            <person name="Wedrychowicz H."/>
        </authorList>
    </citation>
    <scope>NUCLEOTIDE SEQUENCE [LARGE SCALE GENOMIC DNA]</scope>
    <source>
        <strain evidence="3 4">DSM 17459</strain>
    </source>
</reference>
<keyword evidence="1" id="KW-0472">Membrane</keyword>
<feature type="transmembrane region" description="Helical" evidence="1">
    <location>
        <begin position="169"/>
        <end position="190"/>
    </location>
</feature>
<sequence>MMIAFLDGLACVFAAAYAFVFFWILKTFLCLRKKRLMKAAAFLAFIPLADCVIYSNDLVGILGTMIGFILYLLIFYRGSLIVKGSVVLVFYPALIGINYLTQDIGARLFHRAASIEFGQDIVWTHDLLLTSTALHTASFLFRLLFWAGAWLILRRFLSQITSNLTTRIWLIVDMLSLASFVAIFTIIYFMPENAVIVYPICGASIFSSFGCVYLASYICNSVQVAYRAQELEMQHSYYRDRLKEEERVRSVYHDLKNHLLILEAQSGGSGEAQKTIQTLKAQIEGYEAYQHTGNDFLDIILRDKFRISREKKIDFSAVVHFEDGSFLEPLDISTIFGNALDNAIEASEKLPASQRLITVKAARVRDMLAATVENNTASDLPLSEKTTKKDVLLHGFGLPNIQKTVEKYGGHCRTQTDGNTFILKILIPLPDS</sequence>
<keyword evidence="1" id="KW-0812">Transmembrane</keyword>
<dbReference type="GO" id="GO:0042802">
    <property type="term" value="F:identical protein binding"/>
    <property type="evidence" value="ECO:0007669"/>
    <property type="project" value="TreeGrafter"/>
</dbReference>
<gene>
    <name evidence="3" type="ORF">SAMN02745158_01280</name>
</gene>
<dbReference type="AlphaFoldDB" id="A0A1M4VKX8"/>
<feature type="transmembrane region" description="Helical" evidence="1">
    <location>
        <begin position="85"/>
        <end position="101"/>
    </location>
</feature>
<name>A0A1M4VKX8_9CLOT</name>
<feature type="transmembrane region" description="Helical" evidence="1">
    <location>
        <begin position="196"/>
        <end position="219"/>
    </location>
</feature>
<keyword evidence="3" id="KW-0808">Transferase</keyword>
<dbReference type="PANTHER" id="PTHR40448:SF1">
    <property type="entry name" value="TWO-COMPONENT SENSOR HISTIDINE KINASE"/>
    <property type="match status" value="1"/>
</dbReference>
<dbReference type="InterPro" id="IPR032834">
    <property type="entry name" value="NatK-like_C"/>
</dbReference>
<keyword evidence="1" id="KW-1133">Transmembrane helix</keyword>
<protein>
    <submittedName>
        <fullName evidence="3">Sensor histidine kinase YesM</fullName>
    </submittedName>
</protein>
<dbReference type="CDD" id="cd16935">
    <property type="entry name" value="HATPase_AgrC-ComD-like"/>
    <property type="match status" value="1"/>
</dbReference>
<feature type="transmembrane region" description="Helical" evidence="1">
    <location>
        <begin position="6"/>
        <end position="24"/>
    </location>
</feature>
<dbReference type="Proteomes" id="UP000184245">
    <property type="component" value="Unassembled WGS sequence"/>
</dbReference>
<organism evidence="3 4">
    <name type="scientific">Lactonifactor longoviformis DSM 17459</name>
    <dbReference type="NCBI Taxonomy" id="1122155"/>
    <lineage>
        <taxon>Bacteria</taxon>
        <taxon>Bacillati</taxon>
        <taxon>Bacillota</taxon>
        <taxon>Clostridia</taxon>
        <taxon>Eubacteriales</taxon>
        <taxon>Clostridiaceae</taxon>
        <taxon>Lactonifactor</taxon>
    </lineage>
</organism>
<evidence type="ECO:0000313" key="4">
    <source>
        <dbReference type="Proteomes" id="UP000184245"/>
    </source>
</evidence>
<evidence type="ECO:0000256" key="1">
    <source>
        <dbReference type="SAM" id="Phobius"/>
    </source>
</evidence>
<dbReference type="EMBL" id="FQVI01000004">
    <property type="protein sequence ID" value="SHE69659.1"/>
    <property type="molecule type" value="Genomic_DNA"/>
</dbReference>
<dbReference type="InterPro" id="IPR036890">
    <property type="entry name" value="HATPase_C_sf"/>
</dbReference>
<dbReference type="Gene3D" id="3.30.565.10">
    <property type="entry name" value="Histidine kinase-like ATPase, C-terminal domain"/>
    <property type="match status" value="1"/>
</dbReference>